<evidence type="ECO:0000313" key="2">
    <source>
        <dbReference type="Proteomes" id="UP000245999"/>
    </source>
</evidence>
<organism evidence="1 2">
    <name type="scientific">Hymenobacter nivis</name>
    <dbReference type="NCBI Taxonomy" id="1850093"/>
    <lineage>
        <taxon>Bacteria</taxon>
        <taxon>Pseudomonadati</taxon>
        <taxon>Bacteroidota</taxon>
        <taxon>Cytophagia</taxon>
        <taxon>Cytophagales</taxon>
        <taxon>Hymenobacteraceae</taxon>
        <taxon>Hymenobacter</taxon>
    </lineage>
</organism>
<dbReference type="Proteomes" id="UP000245999">
    <property type="component" value="Chromosome"/>
</dbReference>
<reference evidence="2" key="1">
    <citation type="submission" date="2018-04" db="EMBL/GenBank/DDBJ databases">
        <title>Complete genome of Antarctic heterotrophic bacterium Hymenobacter nivis.</title>
        <authorList>
            <person name="Terashima M."/>
        </authorList>
    </citation>
    <scope>NUCLEOTIDE SEQUENCE [LARGE SCALE GENOMIC DNA]</scope>
    <source>
        <strain evidence="2">NBRC 111535</strain>
    </source>
</reference>
<gene>
    <name evidence="1" type="ORF">DDQ68_00945</name>
</gene>
<keyword evidence="2" id="KW-1185">Reference proteome</keyword>
<sequence length="158" mass="16966">MINDTPIPVPDAQWVGTVEVFALRLGPPVLLPKGASDETATDAIWGKGENAVHLHRGDKGSHDLAPVGRNLMLVCATPKQTATIFKRFKKLKYRVRSELATFAEIGLSHGSGVGPPRTITVGTFYLNGPAEEHGAKNGKRLFPKADLVGVVDHNPPTK</sequence>
<dbReference type="EMBL" id="CP029145">
    <property type="protein sequence ID" value="AWM31477.1"/>
    <property type="molecule type" value="Genomic_DNA"/>
</dbReference>
<dbReference type="KEGG" id="hnv:DDQ68_00945"/>
<protein>
    <submittedName>
        <fullName evidence="1">Uncharacterized protein</fullName>
    </submittedName>
</protein>
<name>A0A2Z3GID9_9BACT</name>
<dbReference type="OrthoDB" id="884586at2"/>
<accession>A0A2Z3GID9</accession>
<proteinExistence type="predicted"/>
<evidence type="ECO:0000313" key="1">
    <source>
        <dbReference type="EMBL" id="AWM31477.1"/>
    </source>
</evidence>
<dbReference type="AlphaFoldDB" id="A0A2Z3GID9"/>